<proteinExistence type="predicted"/>
<reference evidence="2" key="1">
    <citation type="submission" date="2017-02" db="UniProtKB">
        <authorList>
            <consortium name="WormBaseParasite"/>
        </authorList>
    </citation>
    <scope>IDENTIFICATION</scope>
</reference>
<evidence type="ECO:0000313" key="1">
    <source>
        <dbReference type="Proteomes" id="UP000038045"/>
    </source>
</evidence>
<keyword evidence="1" id="KW-1185">Reference proteome</keyword>
<organism evidence="1 2">
    <name type="scientific">Parastrongyloides trichosuri</name>
    <name type="common">Possum-specific nematode worm</name>
    <dbReference type="NCBI Taxonomy" id="131310"/>
    <lineage>
        <taxon>Eukaryota</taxon>
        <taxon>Metazoa</taxon>
        <taxon>Ecdysozoa</taxon>
        <taxon>Nematoda</taxon>
        <taxon>Chromadorea</taxon>
        <taxon>Rhabditida</taxon>
        <taxon>Tylenchina</taxon>
        <taxon>Panagrolaimomorpha</taxon>
        <taxon>Strongyloidoidea</taxon>
        <taxon>Strongyloididae</taxon>
        <taxon>Parastrongyloides</taxon>
    </lineage>
</organism>
<sequence length="81" mass="9596">MMEENKMDNDKISEKMKNLHVDDKNKDILNTAAVFKALNDLNELDSFMFPSFCESRKSDDYKFYLAQKKLTRVLDELNLKK</sequence>
<protein>
    <submittedName>
        <fullName evidence="2">BESS domain-containing protein</fullName>
    </submittedName>
</protein>
<accession>A0A0N5A5N9</accession>
<name>A0A0N5A5N9_PARTI</name>
<evidence type="ECO:0000313" key="2">
    <source>
        <dbReference type="WBParaSite" id="PTRK_0001702300.1"/>
    </source>
</evidence>
<dbReference type="WBParaSite" id="PTRK_0001702300.1">
    <property type="protein sequence ID" value="PTRK_0001702300.1"/>
    <property type="gene ID" value="PTRK_0001702300"/>
</dbReference>
<dbReference type="Proteomes" id="UP000038045">
    <property type="component" value="Unplaced"/>
</dbReference>
<dbReference type="AlphaFoldDB" id="A0A0N5A5N9"/>